<proteinExistence type="predicted"/>
<evidence type="ECO:0000313" key="1">
    <source>
        <dbReference type="EMBL" id="HIV12054.1"/>
    </source>
</evidence>
<reference evidence="1" key="1">
    <citation type="submission" date="2020-10" db="EMBL/GenBank/DDBJ databases">
        <authorList>
            <person name="Gilroy R."/>
        </authorList>
    </citation>
    <scope>NUCLEOTIDE SEQUENCE</scope>
    <source>
        <strain evidence="1">ChiBcec2-4451</strain>
    </source>
</reference>
<evidence type="ECO:0000313" key="2">
    <source>
        <dbReference type="Proteomes" id="UP000886723"/>
    </source>
</evidence>
<name>A0A9D1NU04_9FIRM</name>
<sequence>MADVPLFMETCDEDDAAAMRELLEEYRDCRPDVVIGSGCHGAFVKKEREILGEIFPDTPVTGRVKEIAGETLGSGFSVNTAAAAVCLKQGYVPEALLGKEYGSRRAARILVCGYDMEGNYLCALLVR</sequence>
<organism evidence="1 2">
    <name type="scientific">Candidatus Pullilachnospira stercoravium</name>
    <dbReference type="NCBI Taxonomy" id="2840913"/>
    <lineage>
        <taxon>Bacteria</taxon>
        <taxon>Bacillati</taxon>
        <taxon>Bacillota</taxon>
        <taxon>Clostridia</taxon>
        <taxon>Lachnospirales</taxon>
        <taxon>Lachnospiraceae</taxon>
        <taxon>Lachnospiraceae incertae sedis</taxon>
        <taxon>Candidatus Pullilachnospira</taxon>
    </lineage>
</organism>
<dbReference type="Proteomes" id="UP000886723">
    <property type="component" value="Unassembled WGS sequence"/>
</dbReference>
<dbReference type="EMBL" id="DVON01000054">
    <property type="protein sequence ID" value="HIV12054.1"/>
    <property type="molecule type" value="Genomic_DNA"/>
</dbReference>
<protein>
    <submittedName>
        <fullName evidence="1">Uncharacterized protein</fullName>
    </submittedName>
</protein>
<gene>
    <name evidence="1" type="ORF">IAA63_02800</name>
</gene>
<accession>A0A9D1NU04</accession>
<comment type="caution">
    <text evidence="1">The sequence shown here is derived from an EMBL/GenBank/DDBJ whole genome shotgun (WGS) entry which is preliminary data.</text>
</comment>
<reference evidence="1" key="2">
    <citation type="journal article" date="2021" name="PeerJ">
        <title>Extensive microbial diversity within the chicken gut microbiome revealed by metagenomics and culture.</title>
        <authorList>
            <person name="Gilroy R."/>
            <person name="Ravi A."/>
            <person name="Getino M."/>
            <person name="Pursley I."/>
            <person name="Horton D.L."/>
            <person name="Alikhan N.F."/>
            <person name="Baker D."/>
            <person name="Gharbi K."/>
            <person name="Hall N."/>
            <person name="Watson M."/>
            <person name="Adriaenssens E.M."/>
            <person name="Foster-Nyarko E."/>
            <person name="Jarju S."/>
            <person name="Secka A."/>
            <person name="Antonio M."/>
            <person name="Oren A."/>
            <person name="Chaudhuri R.R."/>
            <person name="La Ragione R."/>
            <person name="Hildebrand F."/>
            <person name="Pallen M.J."/>
        </authorList>
    </citation>
    <scope>NUCLEOTIDE SEQUENCE</scope>
    <source>
        <strain evidence="1">ChiBcec2-4451</strain>
    </source>
</reference>
<dbReference type="AlphaFoldDB" id="A0A9D1NU04"/>